<protein>
    <submittedName>
        <fullName evidence="3">NADP-dependent 3-hydroxy acid dehydrogenase YdfG</fullName>
    </submittedName>
</protein>
<dbReference type="STRING" id="546874.SAMN04488544_0692"/>
<name>A0A1H2LSB0_9ACTN</name>
<evidence type="ECO:0000313" key="3">
    <source>
        <dbReference type="EMBL" id="SDU83481.1"/>
    </source>
</evidence>
<keyword evidence="2" id="KW-0560">Oxidoreductase</keyword>
<comment type="similarity">
    <text evidence="1">Belongs to the short-chain dehydrogenases/reductases (SDR) family.</text>
</comment>
<dbReference type="RefSeq" id="WP_091073255.1">
    <property type="nucleotide sequence ID" value="NZ_LT629799.1"/>
</dbReference>
<dbReference type="InterPro" id="IPR002347">
    <property type="entry name" value="SDR_fam"/>
</dbReference>
<dbReference type="EMBL" id="LT629799">
    <property type="protein sequence ID" value="SDU83481.1"/>
    <property type="molecule type" value="Genomic_DNA"/>
</dbReference>
<dbReference type="Pfam" id="PF00106">
    <property type="entry name" value="adh_short"/>
    <property type="match status" value="1"/>
</dbReference>
<accession>A0A1H2LSB0</accession>
<dbReference type="GO" id="GO:0016020">
    <property type="term" value="C:membrane"/>
    <property type="evidence" value="ECO:0007669"/>
    <property type="project" value="TreeGrafter"/>
</dbReference>
<organism evidence="3 4">
    <name type="scientific">Microlunatus sagamiharensis</name>
    <dbReference type="NCBI Taxonomy" id="546874"/>
    <lineage>
        <taxon>Bacteria</taxon>
        <taxon>Bacillati</taxon>
        <taxon>Actinomycetota</taxon>
        <taxon>Actinomycetes</taxon>
        <taxon>Propionibacteriales</taxon>
        <taxon>Propionibacteriaceae</taxon>
        <taxon>Microlunatus</taxon>
    </lineage>
</organism>
<dbReference type="PANTHER" id="PTHR44196:SF1">
    <property type="entry name" value="DEHYDROGENASE_REDUCTASE SDR FAMILY MEMBER 7B"/>
    <property type="match status" value="1"/>
</dbReference>
<gene>
    <name evidence="3" type="ORF">SAMN04488544_0692</name>
</gene>
<dbReference type="OrthoDB" id="151996at2"/>
<dbReference type="Gene3D" id="3.40.50.720">
    <property type="entry name" value="NAD(P)-binding Rossmann-like Domain"/>
    <property type="match status" value="1"/>
</dbReference>
<evidence type="ECO:0000313" key="4">
    <source>
        <dbReference type="Proteomes" id="UP000198825"/>
    </source>
</evidence>
<dbReference type="AlphaFoldDB" id="A0A1H2LSB0"/>
<evidence type="ECO:0000256" key="2">
    <source>
        <dbReference type="ARBA" id="ARBA00023002"/>
    </source>
</evidence>
<dbReference type="SUPFAM" id="SSF51735">
    <property type="entry name" value="NAD(P)-binding Rossmann-fold domains"/>
    <property type="match status" value="1"/>
</dbReference>
<dbReference type="PANTHER" id="PTHR44196">
    <property type="entry name" value="DEHYDROGENASE/REDUCTASE SDR FAMILY MEMBER 7B"/>
    <property type="match status" value="1"/>
</dbReference>
<dbReference type="Proteomes" id="UP000198825">
    <property type="component" value="Chromosome I"/>
</dbReference>
<proteinExistence type="inferred from homology"/>
<sequence>MSTQPRRSRVVAVTGASGRIGRATARAFAASRTRVVLMADRDSRPLEGEGLRRAAEEVRATGGTAVVLPLDVGDPTAVAAAVDRVEAEVGPIDVWVNAPADRAASDGAMGPADRQHLSEVGYLGSVYTTKAVLAPMIERDRGTVVQVSRAEAGRCAEDGPDGPGTARAIEGFHGSLLGELGRLRSRVHLTIVPVTAPEPEGTARAVVAAVDDDPWT</sequence>
<dbReference type="PRINTS" id="PR00081">
    <property type="entry name" value="GDHRDH"/>
</dbReference>
<keyword evidence="4" id="KW-1185">Reference proteome</keyword>
<reference evidence="4" key="1">
    <citation type="submission" date="2016-10" db="EMBL/GenBank/DDBJ databases">
        <authorList>
            <person name="Varghese N."/>
            <person name="Submissions S."/>
        </authorList>
    </citation>
    <scope>NUCLEOTIDE SEQUENCE [LARGE SCALE GENOMIC DNA]</scope>
    <source>
        <strain evidence="4">DSM 21743</strain>
    </source>
</reference>
<evidence type="ECO:0000256" key="1">
    <source>
        <dbReference type="ARBA" id="ARBA00006484"/>
    </source>
</evidence>
<dbReference type="InterPro" id="IPR036291">
    <property type="entry name" value="NAD(P)-bd_dom_sf"/>
</dbReference>
<dbReference type="GO" id="GO:0016491">
    <property type="term" value="F:oxidoreductase activity"/>
    <property type="evidence" value="ECO:0007669"/>
    <property type="project" value="UniProtKB-KW"/>
</dbReference>